<evidence type="ECO:0000313" key="2">
    <source>
        <dbReference type="EMBL" id="ACA40548.1"/>
    </source>
</evidence>
<dbReference type="Pfam" id="PF01541">
    <property type="entry name" value="GIY-YIG"/>
    <property type="match status" value="1"/>
</dbReference>
<sequence>MNTLINIEFPKPDVVIRQREQDVKPGDVPITPYFGFIDFHKITRDKGGIFLFYNEKNELLFVGKARKIRQRIKKHFEDNVSPMKNYRDEVFKIEVYEVEDPMEREIYETYAINTFRSKYNVDKVFY</sequence>
<evidence type="ECO:0000259" key="1">
    <source>
        <dbReference type="PROSITE" id="PS50164"/>
    </source>
</evidence>
<dbReference type="InterPro" id="IPR000305">
    <property type="entry name" value="GIY-YIG_endonuc"/>
</dbReference>
<feature type="domain" description="GIY-YIG" evidence="1">
    <location>
        <begin position="45"/>
        <end position="121"/>
    </location>
</feature>
<dbReference type="Gene3D" id="3.40.1440.10">
    <property type="entry name" value="GIY-YIG endonuclease"/>
    <property type="match status" value="1"/>
</dbReference>
<evidence type="ECO:0000313" key="3">
    <source>
        <dbReference type="Proteomes" id="UP000002164"/>
    </source>
</evidence>
<dbReference type="PANTHER" id="PTHR30562:SF1">
    <property type="entry name" value="UVRABC SYSTEM PROTEIN C"/>
    <property type="match status" value="1"/>
</dbReference>
<dbReference type="Proteomes" id="UP000002164">
    <property type="component" value="Chromosome"/>
</dbReference>
<proteinExistence type="predicted"/>
<dbReference type="EnsemblBacteria" id="ACA40548">
    <property type="protein sequence ID" value="ACA40548"/>
    <property type="gene ID" value="Bsph_3027"/>
</dbReference>
<dbReference type="SMART" id="SM00465">
    <property type="entry name" value="GIYc"/>
    <property type="match status" value="1"/>
</dbReference>
<dbReference type="PANTHER" id="PTHR30562">
    <property type="entry name" value="UVRC/OXIDOREDUCTASE"/>
    <property type="match status" value="1"/>
</dbReference>
<dbReference type="AlphaFoldDB" id="B1HPA2"/>
<reference evidence="2 3" key="1">
    <citation type="journal article" date="2008" name="J. Bacteriol.">
        <title>Complete genome sequence of the mosquitocidal bacterium Bacillus sphaericus C3-41 and comparison with those of closely related Bacillus species.</title>
        <authorList>
            <person name="Hu X."/>
            <person name="Fan W."/>
            <person name="Han B."/>
            <person name="Liu H."/>
            <person name="Zheng D."/>
            <person name="Li Q."/>
            <person name="Dong W."/>
            <person name="Yan J."/>
            <person name="Gao M."/>
            <person name="Berry C."/>
            <person name="Yuan Z."/>
        </authorList>
    </citation>
    <scope>NUCLEOTIDE SEQUENCE [LARGE SCALE GENOMIC DNA]</scope>
    <source>
        <strain evidence="2 3">C3-41</strain>
    </source>
</reference>
<dbReference type="GO" id="GO:0006289">
    <property type="term" value="P:nucleotide-excision repair"/>
    <property type="evidence" value="ECO:0007669"/>
    <property type="project" value="InterPro"/>
</dbReference>
<dbReference type="SUPFAM" id="SSF82771">
    <property type="entry name" value="GIY-YIG endonuclease"/>
    <property type="match status" value="1"/>
</dbReference>
<dbReference type="KEGG" id="lsp:Bsph_3027"/>
<dbReference type="InterPro" id="IPR035901">
    <property type="entry name" value="GIY-YIG_endonuc_sf"/>
</dbReference>
<protein>
    <submittedName>
        <fullName evidence="2">Hypothetical yurQ protein</fullName>
    </submittedName>
</protein>
<dbReference type="PIRSF" id="PIRSF026568">
    <property type="entry name" value="UCP026568"/>
    <property type="match status" value="1"/>
</dbReference>
<accession>B1HPA2</accession>
<dbReference type="InterPro" id="IPR047296">
    <property type="entry name" value="GIY-YIG_UvrC_Cho"/>
</dbReference>
<dbReference type="InterPro" id="IPR050066">
    <property type="entry name" value="UvrABC_protein_C"/>
</dbReference>
<dbReference type="EMBL" id="CP000817">
    <property type="protein sequence ID" value="ACA40548.1"/>
    <property type="molecule type" value="Genomic_DNA"/>
</dbReference>
<dbReference type="InterPro" id="IPR014527">
    <property type="entry name" value="UCP026568_excinuclease"/>
</dbReference>
<dbReference type="FunFam" id="3.40.1440.10:FF:000009">
    <property type="entry name" value="Excinuclease ABC subunit C"/>
    <property type="match status" value="1"/>
</dbReference>
<organism evidence="2 3">
    <name type="scientific">Lysinibacillus sphaericus (strain C3-41)</name>
    <dbReference type="NCBI Taxonomy" id="444177"/>
    <lineage>
        <taxon>Bacteria</taxon>
        <taxon>Bacillati</taxon>
        <taxon>Bacillota</taxon>
        <taxon>Bacilli</taxon>
        <taxon>Bacillales</taxon>
        <taxon>Bacillaceae</taxon>
        <taxon>Lysinibacillus</taxon>
    </lineage>
</organism>
<dbReference type="PROSITE" id="PS50164">
    <property type="entry name" value="GIY_YIG"/>
    <property type="match status" value="1"/>
</dbReference>
<name>B1HPA2_LYSSC</name>
<gene>
    <name evidence="2" type="ordered locus">Bsph_3027</name>
</gene>
<dbReference type="CDD" id="cd10434">
    <property type="entry name" value="GIY-YIG_UvrC_Cho"/>
    <property type="match status" value="1"/>
</dbReference>
<dbReference type="HOGENOM" id="CLU_1968508_0_0_9"/>
<dbReference type="GO" id="GO:0009380">
    <property type="term" value="C:excinuclease repair complex"/>
    <property type="evidence" value="ECO:0007669"/>
    <property type="project" value="TreeGrafter"/>
</dbReference>